<reference evidence="8 9" key="1">
    <citation type="submission" date="2024-06" db="EMBL/GenBank/DDBJ databases">
        <authorList>
            <person name="Pan Q."/>
            <person name="Wen M."/>
            <person name="Jouanno E."/>
            <person name="Zahm M."/>
            <person name="Klopp C."/>
            <person name="Cabau C."/>
            <person name="Louis A."/>
            <person name="Berthelot C."/>
            <person name="Parey E."/>
            <person name="Roest Crollius H."/>
            <person name="Montfort J."/>
            <person name="Robinson-Rechavi M."/>
            <person name="Bouchez O."/>
            <person name="Lampietro C."/>
            <person name="Lopez Roques C."/>
            <person name="Donnadieu C."/>
            <person name="Postlethwait J."/>
            <person name="Bobe J."/>
            <person name="Verreycken H."/>
            <person name="Guiguen Y."/>
        </authorList>
    </citation>
    <scope>NUCLEOTIDE SEQUENCE [LARGE SCALE GENOMIC DNA]</scope>
    <source>
        <strain evidence="8">Up_M1</strain>
        <tissue evidence="8">Testis</tissue>
    </source>
</reference>
<dbReference type="InterPro" id="IPR029400">
    <property type="entry name" value="TINF2_N"/>
</dbReference>
<dbReference type="PROSITE" id="PS51029">
    <property type="entry name" value="MADF"/>
    <property type="match status" value="2"/>
</dbReference>
<dbReference type="SMART" id="SM00595">
    <property type="entry name" value="MADF"/>
    <property type="match status" value="2"/>
</dbReference>
<dbReference type="Pfam" id="PF14973">
    <property type="entry name" value="TINF2_N"/>
    <property type="match status" value="1"/>
</dbReference>
<feature type="domain" description="C2H2-type" evidence="6">
    <location>
        <begin position="754"/>
        <end position="781"/>
    </location>
</feature>
<evidence type="ECO:0000256" key="5">
    <source>
        <dbReference type="PROSITE-ProRule" id="PRU00042"/>
    </source>
</evidence>
<keyword evidence="9" id="KW-1185">Reference proteome</keyword>
<keyword evidence="3 5" id="KW-0863">Zinc-finger</keyword>
<feature type="domain" description="C2H2-type" evidence="6">
    <location>
        <begin position="726"/>
        <end position="753"/>
    </location>
</feature>
<dbReference type="PANTHER" id="PTHR15512:SF2">
    <property type="match status" value="1"/>
</dbReference>
<sequence>MAKNKNFDYQLAEEVQKYLHLYDSKHEYYRVKNFTANSWMEIAEALKTEPAKCKKTWKAVRDRYVKAKKRMKGHNVASLPEVLQCLPWLDFYVKNGSTEANITPAPEDEAQTPVNGDFSKTCCGIKVAEIGAFCQKMHLEELESQQNTLEQLSDSDNIPYVFKDKRNLESSLAEQVQKYPHLYDSRQKLYKSQPVTGNSWREIAETLGTNPVYCKKMWKVLCEKYVKAKKRRKLHVPDSGCQYNPFILKQLSWLDKYIKHGGTETNMIFAKKYKAQTPGNKKSTKAFQGSQQKQELLPRAQINPSFLDVSVKDSIETEEVHGKAGSFDGSYGAEVTDLFRLSVPVSRPEEAVLLTPCSSVPTLSGTQCMLPHTLYCKDDQSSAVSATVQCAENRSCSLEAVEGLKSCFIGSGLDEGPPINSAPEQARPRLSLSSLRLLLPPLRLMSAVVWHVAQQGEAMHYGKLEEFVNVVTEMVPGLLTFRQRSQLILGLQTRMVLELFRCENPPDPQTIQKHLDQIKRSTVTMYSTVNISQCRDELETAVTCFVDLIRTLLENTSEREHFFQVVFPVHYGPPYDTALQTLVWRFLSGLEETLSVPDFCQTASYLHSTPAGLDDFWMSHADPEQLKTLLQHHTQLKHPHKHTVVFNNCLEDTILSTLSLPQTHLLKSSVDACEELEVGLAPGAEGNNEQELLLPEVECDERTQVDGVTNLKDDSDHSEDVGKKTYVCSQCGNVFSNAYCLKLHLRVHSGERPYRCSVCEKSFTQGNGLVRHLKMHKGDRSHLCSVCGKGFLVSGDLCKHMMCHTGKRLHICMYCGKMFRTLGDVKIHERCHTGERPFACFLCPKQFISMSARQRHMRVHTDKKPFCCFRCGKGFNQKYNLRTHMRTHQK</sequence>
<keyword evidence="4" id="KW-0862">Zinc</keyword>
<evidence type="ECO:0000256" key="4">
    <source>
        <dbReference type="ARBA" id="ARBA00022833"/>
    </source>
</evidence>
<dbReference type="AlphaFoldDB" id="A0ABD0W5E4"/>
<dbReference type="EMBL" id="JAGEUA010000009">
    <property type="protein sequence ID" value="KAL0966389.1"/>
    <property type="molecule type" value="Genomic_DNA"/>
</dbReference>
<dbReference type="PROSITE" id="PS00028">
    <property type="entry name" value="ZINC_FINGER_C2H2_1"/>
    <property type="match status" value="6"/>
</dbReference>
<dbReference type="InterPro" id="IPR006578">
    <property type="entry name" value="MADF-dom"/>
</dbReference>
<evidence type="ECO:0000313" key="9">
    <source>
        <dbReference type="Proteomes" id="UP001557470"/>
    </source>
</evidence>
<dbReference type="CDD" id="cd11657">
    <property type="entry name" value="TIN2_N"/>
    <property type="match status" value="1"/>
</dbReference>
<accession>A0ABD0W5E4</accession>
<dbReference type="Gene3D" id="3.30.160.60">
    <property type="entry name" value="Classic Zinc Finger"/>
    <property type="match status" value="6"/>
</dbReference>
<dbReference type="PROSITE" id="PS50157">
    <property type="entry name" value="ZINC_FINGER_C2H2_2"/>
    <property type="match status" value="6"/>
</dbReference>
<dbReference type="SUPFAM" id="SSF57667">
    <property type="entry name" value="beta-beta-alpha zinc fingers"/>
    <property type="match status" value="3"/>
</dbReference>
<feature type="domain" description="MADF" evidence="7">
    <location>
        <begin position="10"/>
        <end position="97"/>
    </location>
</feature>
<dbReference type="InterPro" id="IPR039098">
    <property type="entry name" value="TINF2"/>
</dbReference>
<dbReference type="FunFam" id="3.30.160.60:FF:000446">
    <property type="entry name" value="Zinc finger protein"/>
    <property type="match status" value="2"/>
</dbReference>
<keyword evidence="2" id="KW-0677">Repeat</keyword>
<protein>
    <submittedName>
        <fullName evidence="8">Uncharacterized protein</fullName>
    </submittedName>
</protein>
<dbReference type="Proteomes" id="UP001557470">
    <property type="component" value="Unassembled WGS sequence"/>
</dbReference>
<feature type="domain" description="C2H2-type" evidence="6">
    <location>
        <begin position="782"/>
        <end position="809"/>
    </location>
</feature>
<evidence type="ECO:0000256" key="2">
    <source>
        <dbReference type="ARBA" id="ARBA00022737"/>
    </source>
</evidence>
<evidence type="ECO:0000256" key="3">
    <source>
        <dbReference type="ARBA" id="ARBA00022771"/>
    </source>
</evidence>
<dbReference type="InterPro" id="IPR013087">
    <property type="entry name" value="Znf_C2H2_type"/>
</dbReference>
<gene>
    <name evidence="8" type="ORF">UPYG_G00294730</name>
</gene>
<feature type="domain" description="C2H2-type" evidence="6">
    <location>
        <begin position="866"/>
        <end position="890"/>
    </location>
</feature>
<dbReference type="FunFam" id="3.30.160.60:FF:000358">
    <property type="entry name" value="zinc finger protein 24"/>
    <property type="match status" value="1"/>
</dbReference>
<organism evidence="8 9">
    <name type="scientific">Umbra pygmaea</name>
    <name type="common">Eastern mudminnow</name>
    <dbReference type="NCBI Taxonomy" id="75934"/>
    <lineage>
        <taxon>Eukaryota</taxon>
        <taxon>Metazoa</taxon>
        <taxon>Chordata</taxon>
        <taxon>Craniata</taxon>
        <taxon>Vertebrata</taxon>
        <taxon>Euteleostomi</taxon>
        <taxon>Actinopterygii</taxon>
        <taxon>Neopterygii</taxon>
        <taxon>Teleostei</taxon>
        <taxon>Protacanthopterygii</taxon>
        <taxon>Esociformes</taxon>
        <taxon>Umbridae</taxon>
        <taxon>Umbra</taxon>
    </lineage>
</organism>
<evidence type="ECO:0000256" key="1">
    <source>
        <dbReference type="ARBA" id="ARBA00022723"/>
    </source>
</evidence>
<evidence type="ECO:0000259" key="7">
    <source>
        <dbReference type="PROSITE" id="PS51029"/>
    </source>
</evidence>
<dbReference type="GO" id="GO:0008270">
    <property type="term" value="F:zinc ion binding"/>
    <property type="evidence" value="ECO:0007669"/>
    <property type="project" value="UniProtKB-KW"/>
</dbReference>
<evidence type="ECO:0000313" key="8">
    <source>
        <dbReference type="EMBL" id="KAL0966389.1"/>
    </source>
</evidence>
<dbReference type="FunFam" id="3.30.160.60:FF:000630">
    <property type="entry name" value="Zinc finger protein 180"/>
    <property type="match status" value="1"/>
</dbReference>
<dbReference type="Pfam" id="PF00096">
    <property type="entry name" value="zf-C2H2"/>
    <property type="match status" value="4"/>
</dbReference>
<feature type="domain" description="C2H2-type" evidence="6">
    <location>
        <begin position="838"/>
        <end position="865"/>
    </location>
</feature>
<dbReference type="Pfam" id="PF10545">
    <property type="entry name" value="MADF_DNA_bdg"/>
    <property type="match status" value="2"/>
</dbReference>
<name>A0ABD0W5E4_UMBPY</name>
<feature type="domain" description="MADF" evidence="7">
    <location>
        <begin position="171"/>
        <end position="259"/>
    </location>
</feature>
<evidence type="ECO:0000259" key="6">
    <source>
        <dbReference type="PROSITE" id="PS50157"/>
    </source>
</evidence>
<dbReference type="InterPro" id="IPR036236">
    <property type="entry name" value="Znf_C2H2_sf"/>
</dbReference>
<dbReference type="PANTHER" id="PTHR15512">
    <property type="entry name" value="TERF1-INTERACTING NUCLEAR FACTOR 2"/>
    <property type="match status" value="1"/>
</dbReference>
<dbReference type="SMART" id="SM00355">
    <property type="entry name" value="ZnF_C2H2"/>
    <property type="match status" value="6"/>
</dbReference>
<proteinExistence type="predicted"/>
<comment type="caution">
    <text evidence="8">The sequence shown here is derived from an EMBL/GenBank/DDBJ whole genome shotgun (WGS) entry which is preliminary data.</text>
</comment>
<feature type="domain" description="C2H2-type" evidence="6">
    <location>
        <begin position="810"/>
        <end position="837"/>
    </location>
</feature>
<keyword evidence="1" id="KW-0479">Metal-binding</keyword>
<dbReference type="FunFam" id="3.30.160.60:FF:000624">
    <property type="entry name" value="zinc finger protein 697"/>
    <property type="match status" value="1"/>
</dbReference>